<organism evidence="11 12">
    <name type="scientific">Paramarasmius palmivorus</name>
    <dbReference type="NCBI Taxonomy" id="297713"/>
    <lineage>
        <taxon>Eukaryota</taxon>
        <taxon>Fungi</taxon>
        <taxon>Dikarya</taxon>
        <taxon>Basidiomycota</taxon>
        <taxon>Agaricomycotina</taxon>
        <taxon>Agaricomycetes</taxon>
        <taxon>Agaricomycetidae</taxon>
        <taxon>Agaricales</taxon>
        <taxon>Marasmiineae</taxon>
        <taxon>Marasmiaceae</taxon>
        <taxon>Paramarasmius</taxon>
    </lineage>
</organism>
<accession>A0AAW0D775</accession>
<reference evidence="11 12" key="1">
    <citation type="submission" date="2024-01" db="EMBL/GenBank/DDBJ databases">
        <title>A draft genome for a cacao thread blight-causing isolate of Paramarasmius palmivorus.</title>
        <authorList>
            <person name="Baruah I.K."/>
            <person name="Bukari Y."/>
            <person name="Amoako-Attah I."/>
            <person name="Meinhardt L.W."/>
            <person name="Bailey B.A."/>
            <person name="Cohen S.P."/>
        </authorList>
    </citation>
    <scope>NUCLEOTIDE SEQUENCE [LARGE SCALE GENOMIC DNA]</scope>
    <source>
        <strain evidence="11 12">GH-12</strain>
    </source>
</reference>
<comment type="similarity">
    <text evidence="2">Belongs to the HAUS1 family.</text>
</comment>
<keyword evidence="9" id="KW-0131">Cell cycle</keyword>
<dbReference type="EMBL" id="JAYKXP010000021">
    <property type="protein sequence ID" value="KAK7047229.1"/>
    <property type="molecule type" value="Genomic_DNA"/>
</dbReference>
<dbReference type="GO" id="GO:0005874">
    <property type="term" value="C:microtubule"/>
    <property type="evidence" value="ECO:0007669"/>
    <property type="project" value="UniProtKB-KW"/>
</dbReference>
<keyword evidence="12" id="KW-1185">Reference proteome</keyword>
<dbReference type="GO" id="GO:0005819">
    <property type="term" value="C:spindle"/>
    <property type="evidence" value="ECO:0007669"/>
    <property type="project" value="UniProtKB-SubCell"/>
</dbReference>
<keyword evidence="5" id="KW-0493">Microtubule</keyword>
<protein>
    <submittedName>
        <fullName evidence="11">Uncharacterized protein</fullName>
    </submittedName>
</protein>
<evidence type="ECO:0000256" key="7">
    <source>
        <dbReference type="ARBA" id="ARBA00023054"/>
    </source>
</evidence>
<proteinExistence type="inferred from homology"/>
<evidence type="ECO:0000313" key="11">
    <source>
        <dbReference type="EMBL" id="KAK7047229.1"/>
    </source>
</evidence>
<evidence type="ECO:0000313" key="12">
    <source>
        <dbReference type="Proteomes" id="UP001383192"/>
    </source>
</evidence>
<evidence type="ECO:0000256" key="4">
    <source>
        <dbReference type="ARBA" id="ARBA00022618"/>
    </source>
</evidence>
<sequence length="217" mass="24509">MAAENSQDLADSSDELDKQVSEAVKTRLRALVESAELLGIGDTSLSSAEETAHMPRFFNAIQGLSEKKLSLKQSLHRAAYAEQELRTHLTIVGHEQGLINKWKDHFATGSESLEESTSLLERRRVAILKKAKEYKKELDGIKLVDPPVTISELSVQQEKNREKEKEIEKKRAKLKAYQGLPPDLEMAQIELTGAREEHTKLINIREKLLSRMVQDVP</sequence>
<keyword evidence="4" id="KW-0132">Cell division</keyword>
<evidence type="ECO:0000256" key="6">
    <source>
        <dbReference type="ARBA" id="ARBA00022776"/>
    </source>
</evidence>
<keyword evidence="7 10" id="KW-0175">Coiled coil</keyword>
<evidence type="ECO:0000256" key="9">
    <source>
        <dbReference type="ARBA" id="ARBA00023306"/>
    </source>
</evidence>
<dbReference type="GO" id="GO:0005829">
    <property type="term" value="C:cytosol"/>
    <property type="evidence" value="ECO:0007669"/>
    <property type="project" value="TreeGrafter"/>
</dbReference>
<dbReference type="InterPro" id="IPR026243">
    <property type="entry name" value="HAUS1"/>
</dbReference>
<keyword evidence="3" id="KW-0963">Cytoplasm</keyword>
<dbReference type="Pfam" id="PF25762">
    <property type="entry name" value="HAUS1"/>
    <property type="match status" value="1"/>
</dbReference>
<feature type="coiled-coil region" evidence="10">
    <location>
        <begin position="153"/>
        <end position="180"/>
    </location>
</feature>
<evidence type="ECO:0000256" key="2">
    <source>
        <dbReference type="ARBA" id="ARBA00005479"/>
    </source>
</evidence>
<name>A0AAW0D775_9AGAR</name>
<keyword evidence="8" id="KW-0206">Cytoskeleton</keyword>
<dbReference type="GO" id="GO:0051301">
    <property type="term" value="P:cell division"/>
    <property type="evidence" value="ECO:0007669"/>
    <property type="project" value="UniProtKB-KW"/>
</dbReference>
<dbReference type="Proteomes" id="UP001383192">
    <property type="component" value="Unassembled WGS sequence"/>
</dbReference>
<dbReference type="PANTHER" id="PTHR31570">
    <property type="entry name" value="HAUS AUGMIN-LIKE COMPLEX SUBUNIT 1"/>
    <property type="match status" value="1"/>
</dbReference>
<evidence type="ECO:0000256" key="3">
    <source>
        <dbReference type="ARBA" id="ARBA00022490"/>
    </source>
</evidence>
<gene>
    <name evidence="11" type="ORF">VNI00_006895</name>
</gene>
<dbReference type="AlphaFoldDB" id="A0AAW0D775"/>
<comment type="subcellular location">
    <subcellularLocation>
        <location evidence="1">Cytoplasm</location>
        <location evidence="1">Cytoskeleton</location>
        <location evidence="1">Spindle</location>
    </subcellularLocation>
</comment>
<dbReference type="PANTHER" id="PTHR31570:SF1">
    <property type="entry name" value="HAUS AUGMIN-LIKE COMPLEX SUBUNIT 1"/>
    <property type="match status" value="1"/>
</dbReference>
<evidence type="ECO:0000256" key="1">
    <source>
        <dbReference type="ARBA" id="ARBA00004186"/>
    </source>
</evidence>
<keyword evidence="6" id="KW-0498">Mitosis</keyword>
<dbReference type="GO" id="GO:0070652">
    <property type="term" value="C:HAUS complex"/>
    <property type="evidence" value="ECO:0007669"/>
    <property type="project" value="InterPro"/>
</dbReference>
<evidence type="ECO:0000256" key="5">
    <source>
        <dbReference type="ARBA" id="ARBA00022701"/>
    </source>
</evidence>
<comment type="caution">
    <text evidence="11">The sequence shown here is derived from an EMBL/GenBank/DDBJ whole genome shotgun (WGS) entry which is preliminary data.</text>
</comment>
<evidence type="ECO:0000256" key="10">
    <source>
        <dbReference type="SAM" id="Coils"/>
    </source>
</evidence>
<dbReference type="GO" id="GO:0051225">
    <property type="term" value="P:spindle assembly"/>
    <property type="evidence" value="ECO:0007669"/>
    <property type="project" value="InterPro"/>
</dbReference>
<evidence type="ECO:0000256" key="8">
    <source>
        <dbReference type="ARBA" id="ARBA00023212"/>
    </source>
</evidence>